<feature type="binding site" evidence="12">
    <location>
        <position position="193"/>
    </location>
    <ligand>
        <name>S-adenosyl-L-methionine</name>
        <dbReference type="ChEBI" id="CHEBI:59789"/>
    </ligand>
</feature>
<accession>A0ABV6YYY4</accession>
<feature type="active site" description="Proton acceptor" evidence="12">
    <location>
        <position position="92"/>
    </location>
</feature>
<keyword evidence="9 12" id="KW-0479">Metal-binding</keyword>
<dbReference type="Pfam" id="PF21016">
    <property type="entry name" value="RlmN_N"/>
    <property type="match status" value="1"/>
</dbReference>
<dbReference type="InterPro" id="IPR048641">
    <property type="entry name" value="RlmN_N"/>
</dbReference>
<comment type="function">
    <text evidence="12">Specifically methylates position 2 of adenine 2503 in 23S rRNA and position 2 of adenine 37 in tRNAs.</text>
</comment>
<dbReference type="CDD" id="cd01335">
    <property type="entry name" value="Radical_SAM"/>
    <property type="match status" value="1"/>
</dbReference>
<feature type="binding site" evidence="12">
    <location>
        <position position="119"/>
    </location>
    <ligand>
        <name>[4Fe-4S] cluster</name>
        <dbReference type="ChEBI" id="CHEBI:49883"/>
        <note>4Fe-4S-S-AdoMet</note>
    </ligand>
</feature>
<keyword evidence="4 12" id="KW-0698">rRNA processing</keyword>
<evidence type="ECO:0000256" key="11">
    <source>
        <dbReference type="ARBA" id="ARBA00023014"/>
    </source>
</evidence>
<dbReference type="Gene3D" id="1.10.150.530">
    <property type="match status" value="1"/>
</dbReference>
<feature type="binding site" evidence="12">
    <location>
        <position position="116"/>
    </location>
    <ligand>
        <name>[4Fe-4S] cluster</name>
        <dbReference type="ChEBI" id="CHEBI:49883"/>
        <note>4Fe-4S-S-AdoMet</note>
    </ligand>
</feature>
<evidence type="ECO:0000256" key="6">
    <source>
        <dbReference type="ARBA" id="ARBA00022679"/>
    </source>
</evidence>
<keyword evidence="15" id="KW-1185">Reference proteome</keyword>
<proteinExistence type="inferred from homology"/>
<feature type="binding site" evidence="12">
    <location>
        <position position="112"/>
    </location>
    <ligand>
        <name>[4Fe-4S] cluster</name>
        <dbReference type="ChEBI" id="CHEBI:49883"/>
        <note>4Fe-4S-S-AdoMet</note>
    </ligand>
</feature>
<evidence type="ECO:0000259" key="13">
    <source>
        <dbReference type="PROSITE" id="PS51918"/>
    </source>
</evidence>
<keyword evidence="2 12" id="KW-0004">4Fe-4S</keyword>
<feature type="domain" description="Radical SAM core" evidence="13">
    <location>
        <begin position="98"/>
        <end position="324"/>
    </location>
</feature>
<comment type="miscellaneous">
    <text evidence="12">Reaction proceeds by a ping-pong mechanism involving intermediate methylation of a conserved cysteine residue.</text>
</comment>
<reference evidence="14 15" key="1">
    <citation type="submission" date="2024-09" db="EMBL/GenBank/DDBJ databases">
        <title>Laminarin stimulates single cell rates of sulfate reduction while oxygen inhibits transcriptomic activity in coastal marine sediment.</title>
        <authorList>
            <person name="Lindsay M."/>
            <person name="Orcutt B."/>
            <person name="Emerson D."/>
            <person name="Stepanauskas R."/>
            <person name="D'Angelo T."/>
        </authorList>
    </citation>
    <scope>NUCLEOTIDE SEQUENCE [LARGE SCALE GENOMIC DNA]</scope>
    <source>
        <strain evidence="14">SAG AM-311-K15</strain>
    </source>
</reference>
<dbReference type="HAMAP" id="MF_01849">
    <property type="entry name" value="RNA_methyltr_RlmN"/>
    <property type="match status" value="1"/>
</dbReference>
<dbReference type="SFLD" id="SFLDG01062">
    <property type="entry name" value="methyltransferase_(Class_A)"/>
    <property type="match status" value="1"/>
</dbReference>
<dbReference type="Gene3D" id="3.20.20.70">
    <property type="entry name" value="Aldolase class I"/>
    <property type="match status" value="1"/>
</dbReference>
<dbReference type="InterPro" id="IPR027492">
    <property type="entry name" value="RNA_MTrfase_RlmN"/>
</dbReference>
<evidence type="ECO:0000256" key="7">
    <source>
        <dbReference type="ARBA" id="ARBA00022691"/>
    </source>
</evidence>
<evidence type="ECO:0000313" key="15">
    <source>
        <dbReference type="Proteomes" id="UP001594351"/>
    </source>
</evidence>
<feature type="binding site" evidence="12">
    <location>
        <position position="292"/>
    </location>
    <ligand>
        <name>S-adenosyl-L-methionine</name>
        <dbReference type="ChEBI" id="CHEBI:59789"/>
    </ligand>
</feature>
<evidence type="ECO:0000256" key="1">
    <source>
        <dbReference type="ARBA" id="ARBA00004496"/>
    </source>
</evidence>
<keyword evidence="12" id="KW-1015">Disulfide bond</keyword>
<feature type="binding site" evidence="12">
    <location>
        <begin position="216"/>
        <end position="218"/>
    </location>
    <ligand>
        <name>S-adenosyl-L-methionine</name>
        <dbReference type="ChEBI" id="CHEBI:59789"/>
    </ligand>
</feature>
<comment type="similarity">
    <text evidence="12">Belongs to the radical SAM superfamily. RlmN family.</text>
</comment>
<dbReference type="GO" id="GO:0032259">
    <property type="term" value="P:methylation"/>
    <property type="evidence" value="ECO:0007669"/>
    <property type="project" value="UniProtKB-KW"/>
</dbReference>
<feature type="binding site" evidence="12">
    <location>
        <begin position="161"/>
        <end position="162"/>
    </location>
    <ligand>
        <name>S-adenosyl-L-methionine</name>
        <dbReference type="ChEBI" id="CHEBI:59789"/>
    </ligand>
</feature>
<evidence type="ECO:0000256" key="3">
    <source>
        <dbReference type="ARBA" id="ARBA00022490"/>
    </source>
</evidence>
<evidence type="ECO:0000256" key="4">
    <source>
        <dbReference type="ARBA" id="ARBA00022552"/>
    </source>
</evidence>
<comment type="catalytic activity">
    <reaction evidence="12">
        <text>adenosine(2503) in 23S rRNA + 2 reduced [2Fe-2S]-[ferredoxin] + 2 S-adenosyl-L-methionine = 2-methyladenosine(2503) in 23S rRNA + 5'-deoxyadenosine + L-methionine + 2 oxidized [2Fe-2S]-[ferredoxin] + S-adenosyl-L-homocysteine</text>
        <dbReference type="Rhea" id="RHEA:42916"/>
        <dbReference type="Rhea" id="RHEA-COMP:10000"/>
        <dbReference type="Rhea" id="RHEA-COMP:10001"/>
        <dbReference type="Rhea" id="RHEA-COMP:10152"/>
        <dbReference type="Rhea" id="RHEA-COMP:10282"/>
        <dbReference type="ChEBI" id="CHEBI:17319"/>
        <dbReference type="ChEBI" id="CHEBI:33737"/>
        <dbReference type="ChEBI" id="CHEBI:33738"/>
        <dbReference type="ChEBI" id="CHEBI:57844"/>
        <dbReference type="ChEBI" id="CHEBI:57856"/>
        <dbReference type="ChEBI" id="CHEBI:59789"/>
        <dbReference type="ChEBI" id="CHEBI:74411"/>
        <dbReference type="ChEBI" id="CHEBI:74497"/>
        <dbReference type="EC" id="2.1.1.192"/>
    </reaction>
</comment>
<dbReference type="InterPro" id="IPR004383">
    <property type="entry name" value="rRNA_lsu_MTrfase_RlmN/Cfr"/>
</dbReference>
<dbReference type="InterPro" id="IPR013785">
    <property type="entry name" value="Aldolase_TIM"/>
</dbReference>
<keyword evidence="8 12" id="KW-0819">tRNA processing</keyword>
<dbReference type="PROSITE" id="PS51918">
    <property type="entry name" value="RADICAL_SAM"/>
    <property type="match status" value="1"/>
</dbReference>
<keyword evidence="7 12" id="KW-0949">S-adenosyl-L-methionine</keyword>
<dbReference type="SUPFAM" id="SSF102114">
    <property type="entry name" value="Radical SAM enzymes"/>
    <property type="match status" value="1"/>
</dbReference>
<name>A0ABV6YYY4_UNCC1</name>
<dbReference type="SFLD" id="SFLDS00029">
    <property type="entry name" value="Radical_SAM"/>
    <property type="match status" value="1"/>
</dbReference>
<dbReference type="SFLD" id="SFLDF00275">
    <property type="entry name" value="adenosine_C2_methyltransferase"/>
    <property type="match status" value="1"/>
</dbReference>
<evidence type="ECO:0000256" key="9">
    <source>
        <dbReference type="ARBA" id="ARBA00022723"/>
    </source>
</evidence>
<evidence type="ECO:0000313" key="14">
    <source>
        <dbReference type="EMBL" id="MFC1851409.1"/>
    </source>
</evidence>
<comment type="cofactor">
    <cofactor evidence="12">
        <name>[4Fe-4S] cluster</name>
        <dbReference type="ChEBI" id="CHEBI:49883"/>
    </cofactor>
    <text evidence="12">Binds 1 [4Fe-4S] cluster. The cluster is coordinated with 3 cysteines and an exchangeable S-adenosyl-L-methionine.</text>
</comment>
<evidence type="ECO:0000256" key="12">
    <source>
        <dbReference type="HAMAP-Rule" id="MF_01849"/>
    </source>
</evidence>
<gene>
    <name evidence="12 14" type="primary">rlmN</name>
    <name evidence="14" type="ORF">ACFL27_14525</name>
</gene>
<evidence type="ECO:0000256" key="5">
    <source>
        <dbReference type="ARBA" id="ARBA00022603"/>
    </source>
</evidence>
<dbReference type="Proteomes" id="UP001594351">
    <property type="component" value="Unassembled WGS sequence"/>
</dbReference>
<evidence type="ECO:0000256" key="2">
    <source>
        <dbReference type="ARBA" id="ARBA00022485"/>
    </source>
</evidence>
<evidence type="ECO:0000256" key="10">
    <source>
        <dbReference type="ARBA" id="ARBA00023004"/>
    </source>
</evidence>
<dbReference type="NCBIfam" id="TIGR00048">
    <property type="entry name" value="rRNA_mod_RlmN"/>
    <property type="match status" value="1"/>
</dbReference>
<dbReference type="InterPro" id="IPR007197">
    <property type="entry name" value="rSAM"/>
</dbReference>
<feature type="active site" description="S-methylcysteine intermediate" evidence="12">
    <location>
        <position position="335"/>
    </location>
</feature>
<evidence type="ECO:0000256" key="8">
    <source>
        <dbReference type="ARBA" id="ARBA00022694"/>
    </source>
</evidence>
<sequence>MDRIDLKSCPPRRIEQLMVTLGHKPFRGRQIAQWIYRHGVNDVQMMTNLSHSLQGLISEQFNLSHIAAYDVVPSTDGSKKYVFHLPDGLSVEGVAIPLENKVTFCLSTQIGCPLGCTFCATGRMGFIRNLRTAEIVDQLLIMKQREATPFPRINVVLMGMGEPLLNYDAVSEFLNIALDQNGLGLSARRITLSTAGVIPSLIRFSQEWPQIQLAVSLNASNQAQRAQLMPLSQKYPLSELLPVLKNYPLPRRRRITIEYVLINEVNDRQDDARQLVRLLGNLRSKVNLIPFNPVINMPEQRPSEKKIEHFGEILRKHKLAVMIRRSRGDDVAAACGQLGEMVHG</sequence>
<keyword evidence="5 12" id="KW-0489">Methyltransferase</keyword>
<dbReference type="PIRSF" id="PIRSF006004">
    <property type="entry name" value="CHP00048"/>
    <property type="match status" value="1"/>
</dbReference>
<keyword evidence="10 12" id="KW-0408">Iron</keyword>
<dbReference type="InterPro" id="IPR040072">
    <property type="entry name" value="Methyltransferase_A"/>
</dbReference>
<keyword evidence="3 12" id="KW-0963">Cytoplasm</keyword>
<dbReference type="GO" id="GO:0008168">
    <property type="term" value="F:methyltransferase activity"/>
    <property type="evidence" value="ECO:0007669"/>
    <property type="project" value="UniProtKB-KW"/>
</dbReference>
<dbReference type="EC" id="2.1.1.192" evidence="12"/>
<comment type="catalytic activity">
    <reaction evidence="12">
        <text>adenosine(37) in tRNA + 2 reduced [2Fe-2S]-[ferredoxin] + 2 S-adenosyl-L-methionine = 2-methyladenosine(37) in tRNA + 5'-deoxyadenosine + L-methionine + 2 oxidized [2Fe-2S]-[ferredoxin] + S-adenosyl-L-homocysteine</text>
        <dbReference type="Rhea" id="RHEA:43332"/>
        <dbReference type="Rhea" id="RHEA-COMP:10000"/>
        <dbReference type="Rhea" id="RHEA-COMP:10001"/>
        <dbReference type="Rhea" id="RHEA-COMP:10162"/>
        <dbReference type="Rhea" id="RHEA-COMP:10485"/>
        <dbReference type="ChEBI" id="CHEBI:17319"/>
        <dbReference type="ChEBI" id="CHEBI:33737"/>
        <dbReference type="ChEBI" id="CHEBI:33738"/>
        <dbReference type="ChEBI" id="CHEBI:57844"/>
        <dbReference type="ChEBI" id="CHEBI:57856"/>
        <dbReference type="ChEBI" id="CHEBI:59789"/>
        <dbReference type="ChEBI" id="CHEBI:74411"/>
        <dbReference type="ChEBI" id="CHEBI:74497"/>
        <dbReference type="EC" id="2.1.1.192"/>
    </reaction>
</comment>
<dbReference type="PANTHER" id="PTHR30544:SF5">
    <property type="entry name" value="RADICAL SAM CORE DOMAIN-CONTAINING PROTEIN"/>
    <property type="match status" value="1"/>
</dbReference>
<keyword evidence="11 12" id="KW-0411">Iron-sulfur</keyword>
<dbReference type="InterPro" id="IPR058240">
    <property type="entry name" value="rSAM_sf"/>
</dbReference>
<organism evidence="14 15">
    <name type="scientific">candidate division CSSED10-310 bacterium</name>
    <dbReference type="NCBI Taxonomy" id="2855610"/>
    <lineage>
        <taxon>Bacteria</taxon>
        <taxon>Bacteria division CSSED10-310</taxon>
    </lineage>
</organism>
<dbReference type="EMBL" id="JBHPBY010000185">
    <property type="protein sequence ID" value="MFC1851409.1"/>
    <property type="molecule type" value="Genomic_DNA"/>
</dbReference>
<comment type="caution">
    <text evidence="12">Lacks conserved residue(s) required for the propagation of feature annotation.</text>
</comment>
<comment type="caution">
    <text evidence="14">The sequence shown here is derived from an EMBL/GenBank/DDBJ whole genome shotgun (WGS) entry which is preliminary data.</text>
</comment>
<comment type="subcellular location">
    <subcellularLocation>
        <location evidence="1 12">Cytoplasm</location>
    </subcellularLocation>
</comment>
<keyword evidence="6 12" id="KW-0808">Transferase</keyword>
<dbReference type="PANTHER" id="PTHR30544">
    <property type="entry name" value="23S RRNA METHYLTRANSFERASE"/>
    <property type="match status" value="1"/>
</dbReference>
<dbReference type="Pfam" id="PF04055">
    <property type="entry name" value="Radical_SAM"/>
    <property type="match status" value="1"/>
</dbReference>
<protein>
    <recommendedName>
        <fullName evidence="12">Probable dual-specificity RNA methyltransferase RlmN</fullName>
        <ecNumber evidence="12">2.1.1.192</ecNumber>
    </recommendedName>
    <alternativeName>
        <fullName evidence="12">23S rRNA (adenine(2503)-C(2))-methyltransferase</fullName>
    </alternativeName>
    <alternativeName>
        <fullName evidence="12">23S rRNA m2A2503 methyltransferase</fullName>
    </alternativeName>
    <alternativeName>
        <fullName evidence="12">Ribosomal RNA large subunit methyltransferase N</fullName>
    </alternativeName>
    <alternativeName>
        <fullName evidence="12">tRNA (adenine(37)-C(2))-methyltransferase</fullName>
    </alternativeName>
    <alternativeName>
        <fullName evidence="12">tRNA m2A37 methyltransferase</fullName>
    </alternativeName>
</protein>